<dbReference type="SMART" id="SM00421">
    <property type="entry name" value="HTH_LUXR"/>
    <property type="match status" value="1"/>
</dbReference>
<dbReference type="InterPro" id="IPR000792">
    <property type="entry name" value="Tscrpt_reg_LuxR_C"/>
</dbReference>
<proteinExistence type="predicted"/>
<evidence type="ECO:0000256" key="2">
    <source>
        <dbReference type="ARBA" id="ARBA00023125"/>
    </source>
</evidence>
<dbReference type="PRINTS" id="PR00038">
    <property type="entry name" value="HTHLUXR"/>
</dbReference>
<name>A0ABT1GPJ5_9BURK</name>
<keyword evidence="1" id="KW-0805">Transcription regulation</keyword>
<comment type="caution">
    <text evidence="5">The sequence shown here is derived from an EMBL/GenBank/DDBJ whole genome shotgun (WGS) entry which is preliminary data.</text>
</comment>
<dbReference type="Pfam" id="PF03472">
    <property type="entry name" value="Autoind_bind"/>
    <property type="match status" value="1"/>
</dbReference>
<keyword evidence="3" id="KW-0804">Transcription</keyword>
<dbReference type="SUPFAM" id="SSF46894">
    <property type="entry name" value="C-terminal effector domain of the bipartite response regulators"/>
    <property type="match status" value="1"/>
</dbReference>
<dbReference type="PROSITE" id="PS50043">
    <property type="entry name" value="HTH_LUXR_2"/>
    <property type="match status" value="1"/>
</dbReference>
<reference evidence="5" key="1">
    <citation type="submission" date="2022-03" db="EMBL/GenBank/DDBJ databases">
        <title>Genome Encyclopedia of Bacteria and Archaea VI: Functional Genomics of Type Strains.</title>
        <authorList>
            <person name="Whitman W."/>
        </authorList>
    </citation>
    <scope>NUCLEOTIDE SEQUENCE</scope>
    <source>
        <strain evidence="5">HSC-15S17</strain>
    </source>
</reference>
<dbReference type="InterPro" id="IPR016032">
    <property type="entry name" value="Sig_transdc_resp-reg_C-effctor"/>
</dbReference>
<dbReference type="Gene3D" id="1.10.10.10">
    <property type="entry name" value="Winged helix-like DNA-binding domain superfamily/Winged helix DNA-binding domain"/>
    <property type="match status" value="1"/>
</dbReference>
<feature type="domain" description="HTH luxR-type" evidence="4">
    <location>
        <begin position="167"/>
        <end position="232"/>
    </location>
</feature>
<evidence type="ECO:0000313" key="5">
    <source>
        <dbReference type="EMBL" id="MCP2010910.1"/>
    </source>
</evidence>
<sequence length="236" mass="25432">MSEGLTHDDVAVVAGAADWRQLRTGVKGVLARLGVAQFMLKLDVKGSEGSLSHVVGTLPAPMLNLFANREHAASDPIGRQLLVSGLPLRWQPAKVAGPAPTIYPLLDTSGIVHALSLMVRSGQAASRIDFYGDSVHPFATTCVQQASLVLLGLYLHDRAEILWRERAQQPAALLSKRELECIHWSAAGKTSREIGLILGISQRTAYFHLTNVATKLNVHTTRHAISRAIALGLLST</sequence>
<keyword evidence="6" id="KW-1185">Reference proteome</keyword>
<evidence type="ECO:0000259" key="4">
    <source>
        <dbReference type="PROSITE" id="PS50043"/>
    </source>
</evidence>
<protein>
    <submittedName>
        <fullName evidence="5">LuxR family quorum-sensing transcriptional regulator LasR</fullName>
    </submittedName>
</protein>
<dbReference type="RefSeq" id="WP_262311768.1">
    <property type="nucleotide sequence ID" value="NZ_JALJZU010000009.1"/>
</dbReference>
<dbReference type="InterPro" id="IPR005143">
    <property type="entry name" value="TF_LuxR_autoind-bd_dom"/>
</dbReference>
<organism evidence="5 6">
    <name type="scientific">Duganella violaceipulchra</name>
    <dbReference type="NCBI Taxonomy" id="2849652"/>
    <lineage>
        <taxon>Bacteria</taxon>
        <taxon>Pseudomonadati</taxon>
        <taxon>Pseudomonadota</taxon>
        <taxon>Betaproteobacteria</taxon>
        <taxon>Burkholderiales</taxon>
        <taxon>Oxalobacteraceae</taxon>
        <taxon>Telluria group</taxon>
        <taxon>Duganella</taxon>
    </lineage>
</organism>
<keyword evidence="2" id="KW-0238">DNA-binding</keyword>
<gene>
    <name evidence="5" type="ORF">L1274_004652</name>
</gene>
<dbReference type="SUPFAM" id="SSF75516">
    <property type="entry name" value="Pheromone-binding domain of LuxR-like quorum-sensing transcription factors"/>
    <property type="match status" value="1"/>
</dbReference>
<dbReference type="Proteomes" id="UP001162889">
    <property type="component" value="Unassembled WGS sequence"/>
</dbReference>
<dbReference type="InterPro" id="IPR036388">
    <property type="entry name" value="WH-like_DNA-bd_sf"/>
</dbReference>
<dbReference type="Gene3D" id="3.30.450.80">
    <property type="entry name" value="Transcription factor LuxR-like, autoinducer-binding domain"/>
    <property type="match status" value="1"/>
</dbReference>
<dbReference type="CDD" id="cd06170">
    <property type="entry name" value="LuxR_C_like"/>
    <property type="match status" value="1"/>
</dbReference>
<evidence type="ECO:0000256" key="1">
    <source>
        <dbReference type="ARBA" id="ARBA00023015"/>
    </source>
</evidence>
<evidence type="ECO:0000256" key="3">
    <source>
        <dbReference type="ARBA" id="ARBA00023163"/>
    </source>
</evidence>
<dbReference type="InterPro" id="IPR036693">
    <property type="entry name" value="TF_LuxR_autoind-bd_dom_sf"/>
</dbReference>
<accession>A0ABT1GPJ5</accession>
<dbReference type="EMBL" id="JALJZU010000009">
    <property type="protein sequence ID" value="MCP2010910.1"/>
    <property type="molecule type" value="Genomic_DNA"/>
</dbReference>
<dbReference type="PANTHER" id="PTHR44688">
    <property type="entry name" value="DNA-BINDING TRANSCRIPTIONAL ACTIVATOR DEVR_DOSR"/>
    <property type="match status" value="1"/>
</dbReference>
<dbReference type="Pfam" id="PF00196">
    <property type="entry name" value="GerE"/>
    <property type="match status" value="1"/>
</dbReference>
<dbReference type="PANTHER" id="PTHR44688:SF16">
    <property type="entry name" value="DNA-BINDING TRANSCRIPTIONAL ACTIVATOR DEVR_DOSR"/>
    <property type="match status" value="1"/>
</dbReference>
<evidence type="ECO:0000313" key="6">
    <source>
        <dbReference type="Proteomes" id="UP001162889"/>
    </source>
</evidence>